<gene>
    <name evidence="1" type="ORF">O1611_g2486</name>
</gene>
<comment type="caution">
    <text evidence="1">The sequence shown here is derived from an EMBL/GenBank/DDBJ whole genome shotgun (WGS) entry which is preliminary data.</text>
</comment>
<evidence type="ECO:0000313" key="1">
    <source>
        <dbReference type="EMBL" id="KAJ8131139.1"/>
    </source>
</evidence>
<accession>A0ACC2JUX8</accession>
<protein>
    <submittedName>
        <fullName evidence="1">Uncharacterized protein</fullName>
    </submittedName>
</protein>
<keyword evidence="2" id="KW-1185">Reference proteome</keyword>
<dbReference type="EMBL" id="JAPUUL010000350">
    <property type="protein sequence ID" value="KAJ8131139.1"/>
    <property type="molecule type" value="Genomic_DNA"/>
</dbReference>
<organism evidence="1 2">
    <name type="scientific">Lasiodiplodia mahajangana</name>
    <dbReference type="NCBI Taxonomy" id="1108764"/>
    <lineage>
        <taxon>Eukaryota</taxon>
        <taxon>Fungi</taxon>
        <taxon>Dikarya</taxon>
        <taxon>Ascomycota</taxon>
        <taxon>Pezizomycotina</taxon>
        <taxon>Dothideomycetes</taxon>
        <taxon>Dothideomycetes incertae sedis</taxon>
        <taxon>Botryosphaeriales</taxon>
        <taxon>Botryosphaeriaceae</taxon>
        <taxon>Lasiodiplodia</taxon>
    </lineage>
</organism>
<proteinExistence type="predicted"/>
<evidence type="ECO:0000313" key="2">
    <source>
        <dbReference type="Proteomes" id="UP001153332"/>
    </source>
</evidence>
<name>A0ACC2JUX8_9PEZI</name>
<reference evidence="1" key="1">
    <citation type="submission" date="2022-12" db="EMBL/GenBank/DDBJ databases">
        <title>Genome Sequence of Lasiodiplodia mahajangana.</title>
        <authorList>
            <person name="Buettner E."/>
        </authorList>
    </citation>
    <scope>NUCLEOTIDE SEQUENCE</scope>
    <source>
        <strain evidence="1">VT137</strain>
    </source>
</reference>
<sequence>MMSTLKVDNTADPFRMKIGFGLASLSEDSPIRLPTVFECAAHLTLLDAIVRMETDVGEWATTKNIEKDVAWNAYCSAAALRFLKWSQTAETSDDKGAVPPLDILMVWHSYMLNTAAYQRYVKKFPEGRLGGKGIDWGEVYERIGDDNRFNMSTKDQSSMDRLGLKLDLFTLLKNGELLNGNNGPISPPTSLKFDIVAAIQRQLRFARKMHNAQWLFSQFAGDILESAIRRYEMFITLIGERQGTPLAPTQDIDLVWHTHQLSPKRYGLYSAAMNNGAFIHHNDAIAEDRIQESFAAAKTLFRERFGRGYLVCYLQAAAISIVAIDAAVPPAAVTKIGSMAATPQEAAKVGLT</sequence>
<dbReference type="Proteomes" id="UP001153332">
    <property type="component" value="Unassembled WGS sequence"/>
</dbReference>